<evidence type="ECO:0000313" key="3">
    <source>
        <dbReference type="Proteomes" id="UP000594261"/>
    </source>
</evidence>
<dbReference type="KEGG" id="qlo:115951195"/>
<dbReference type="GeneID" id="115951195"/>
<dbReference type="InterPro" id="IPR038595">
    <property type="entry name" value="LOR_sf"/>
</dbReference>
<evidence type="ECO:0000313" key="2">
    <source>
        <dbReference type="EnsemblPlants" id="QL07p033341:mrna"/>
    </source>
</evidence>
<dbReference type="RefSeq" id="XP_030924244.1">
    <property type="nucleotide sequence ID" value="XM_031068384.1"/>
</dbReference>
<dbReference type="InterPro" id="IPR025659">
    <property type="entry name" value="Tubby-like_C"/>
</dbReference>
<dbReference type="SUPFAM" id="SSF54518">
    <property type="entry name" value="Tubby C-terminal domain-like"/>
    <property type="match status" value="1"/>
</dbReference>
<gene>
    <name evidence="2" type="primary">LOC115951195</name>
</gene>
<dbReference type="InterPro" id="IPR007612">
    <property type="entry name" value="LOR"/>
</dbReference>
<comment type="similarity">
    <text evidence="1">Belongs to the LOR family.</text>
</comment>
<dbReference type="Gene3D" id="2.40.160.200">
    <property type="entry name" value="LURP1-related"/>
    <property type="match status" value="1"/>
</dbReference>
<evidence type="ECO:0000256" key="1">
    <source>
        <dbReference type="ARBA" id="ARBA00005437"/>
    </source>
</evidence>
<proteinExistence type="inferred from homology"/>
<reference evidence="2 3" key="1">
    <citation type="journal article" date="2016" name="G3 (Bethesda)">
        <title>First Draft Assembly and Annotation of the Genome of a California Endemic Oak Quercus lobata Nee (Fagaceae).</title>
        <authorList>
            <person name="Sork V.L."/>
            <person name="Fitz-Gibbon S.T."/>
            <person name="Puiu D."/>
            <person name="Crepeau M."/>
            <person name="Gugger P.F."/>
            <person name="Sherman R."/>
            <person name="Stevens K."/>
            <person name="Langley C.H."/>
            <person name="Pellegrini M."/>
            <person name="Salzberg S.L."/>
        </authorList>
    </citation>
    <scope>NUCLEOTIDE SEQUENCE [LARGE SCALE GENOMIC DNA]</scope>
    <source>
        <strain evidence="2 3">cv. SW786</strain>
    </source>
</reference>
<keyword evidence="3" id="KW-1185">Reference proteome</keyword>
<dbReference type="Gramene" id="QL07p033341:mrna">
    <property type="protein sequence ID" value="QL07p033341:mrna"/>
    <property type="gene ID" value="QL07p033341"/>
</dbReference>
<dbReference type="PANTHER" id="PTHR31087:SF160">
    <property type="entry name" value="PROTEIN LURP-ONE-RELATED 1-RELATED"/>
    <property type="match status" value="1"/>
</dbReference>
<dbReference type="Pfam" id="PF04525">
    <property type="entry name" value="LOR"/>
    <property type="match status" value="1"/>
</dbReference>
<accession>A0A7N2M5V9</accession>
<protein>
    <submittedName>
        <fullName evidence="2">Uncharacterized protein</fullName>
    </submittedName>
</protein>
<dbReference type="EMBL" id="LRBV02000007">
    <property type="status" value="NOT_ANNOTATED_CDS"/>
    <property type="molecule type" value="Genomic_DNA"/>
</dbReference>
<dbReference type="AlphaFoldDB" id="A0A7N2M5V9"/>
<reference evidence="2" key="2">
    <citation type="submission" date="2021-01" db="UniProtKB">
        <authorList>
            <consortium name="EnsemblPlants"/>
        </authorList>
    </citation>
    <scope>IDENTIFICATION</scope>
</reference>
<organism evidence="2 3">
    <name type="scientific">Quercus lobata</name>
    <name type="common">Valley oak</name>
    <dbReference type="NCBI Taxonomy" id="97700"/>
    <lineage>
        <taxon>Eukaryota</taxon>
        <taxon>Viridiplantae</taxon>
        <taxon>Streptophyta</taxon>
        <taxon>Embryophyta</taxon>
        <taxon>Tracheophyta</taxon>
        <taxon>Spermatophyta</taxon>
        <taxon>Magnoliopsida</taxon>
        <taxon>eudicotyledons</taxon>
        <taxon>Gunneridae</taxon>
        <taxon>Pentapetalae</taxon>
        <taxon>rosids</taxon>
        <taxon>fabids</taxon>
        <taxon>Fagales</taxon>
        <taxon>Fagaceae</taxon>
        <taxon>Quercus</taxon>
    </lineage>
</organism>
<dbReference type="Proteomes" id="UP000594261">
    <property type="component" value="Chromosome 7"/>
</dbReference>
<dbReference type="OrthoDB" id="97518at2759"/>
<dbReference type="EnsemblPlants" id="QL07p033341:mrna">
    <property type="protein sequence ID" value="QL07p033341:mrna"/>
    <property type="gene ID" value="QL07p033341"/>
</dbReference>
<dbReference type="OMA" id="LEMKGNW"/>
<dbReference type="InParanoid" id="A0A7N2M5V9"/>
<sequence>MAEPSAPQANPLWVISPHYCAPYPVDLGIVRKVFTISDGNFVVTDTNGNIIFKVKGVLLTLVHQRRIIVDAAGNPIVTIRDKVMSAHSRWQAFRGESTDSKDLLFSAKTHSVLYLKTKLDVYLAHNTTEKVCDFKVEGSWLERSCVIYAGDSSTVIAKMHKKRTAQSILIGKDNFMVTVYPNIDYAFIVALIVILDEINRPSKAVVVV</sequence>
<dbReference type="PANTHER" id="PTHR31087">
    <property type="match status" value="1"/>
</dbReference>
<name>A0A7N2M5V9_QUELO</name>